<dbReference type="Gene3D" id="3.30.70.940">
    <property type="entry name" value="NusG, N-terminal domain"/>
    <property type="match status" value="1"/>
</dbReference>
<gene>
    <name evidence="6" type="ORF">FGF66_05460</name>
</gene>
<dbReference type="Pfam" id="PF02357">
    <property type="entry name" value="NusG"/>
    <property type="match status" value="1"/>
</dbReference>
<dbReference type="EMBL" id="VDCH01000008">
    <property type="protein sequence ID" value="TNJ39195.1"/>
    <property type="molecule type" value="Genomic_DNA"/>
</dbReference>
<dbReference type="Proteomes" id="UP000308271">
    <property type="component" value="Unassembled WGS sequence"/>
</dbReference>
<evidence type="ECO:0000256" key="2">
    <source>
        <dbReference type="ARBA" id="ARBA00023015"/>
    </source>
</evidence>
<name>A0A5C4S7B4_CHLTI</name>
<evidence type="ECO:0000313" key="7">
    <source>
        <dbReference type="Proteomes" id="UP000308271"/>
    </source>
</evidence>
<dbReference type="SUPFAM" id="SSF82679">
    <property type="entry name" value="N-utilization substance G protein NusG, N-terminal domain"/>
    <property type="match status" value="1"/>
</dbReference>
<feature type="domain" description="NusG-like N-terminal" evidence="5">
    <location>
        <begin position="8"/>
        <end position="106"/>
    </location>
</feature>
<dbReference type="RefSeq" id="WP_139456673.1">
    <property type="nucleotide sequence ID" value="NZ_VDCH01000008.1"/>
</dbReference>
<organism evidence="6 7">
    <name type="scientific">Chlorobaculum thiosulfatiphilum</name>
    <name type="common">Chlorobium limicola f.sp. thiosulfatophilum</name>
    <dbReference type="NCBI Taxonomy" id="115852"/>
    <lineage>
        <taxon>Bacteria</taxon>
        <taxon>Pseudomonadati</taxon>
        <taxon>Chlorobiota</taxon>
        <taxon>Chlorobiia</taxon>
        <taxon>Chlorobiales</taxon>
        <taxon>Chlorobiaceae</taxon>
        <taxon>Chlorobaculum</taxon>
    </lineage>
</organism>
<evidence type="ECO:0000256" key="1">
    <source>
        <dbReference type="ARBA" id="ARBA00022814"/>
    </source>
</evidence>
<keyword evidence="1" id="KW-0889">Transcription antitermination</keyword>
<feature type="region of interest" description="Disordered" evidence="4">
    <location>
        <begin position="178"/>
        <end position="200"/>
    </location>
</feature>
<dbReference type="InterPro" id="IPR043425">
    <property type="entry name" value="NusG-like"/>
</dbReference>
<dbReference type="SUPFAM" id="SSF50104">
    <property type="entry name" value="Translation proteins SH3-like domain"/>
    <property type="match status" value="1"/>
</dbReference>
<keyword evidence="3" id="KW-0804">Transcription</keyword>
<dbReference type="PANTHER" id="PTHR30265">
    <property type="entry name" value="RHO-INTERACTING TRANSCRIPTION TERMINATION FACTOR NUSG"/>
    <property type="match status" value="1"/>
</dbReference>
<evidence type="ECO:0000256" key="4">
    <source>
        <dbReference type="SAM" id="MobiDB-lite"/>
    </source>
</evidence>
<dbReference type="GO" id="GO:0006354">
    <property type="term" value="P:DNA-templated transcription elongation"/>
    <property type="evidence" value="ECO:0007669"/>
    <property type="project" value="InterPro"/>
</dbReference>
<keyword evidence="7" id="KW-1185">Reference proteome</keyword>
<evidence type="ECO:0000313" key="6">
    <source>
        <dbReference type="EMBL" id="TNJ39195.1"/>
    </source>
</evidence>
<protein>
    <submittedName>
        <fullName evidence="6">UpxY family transcription antiterminator</fullName>
    </submittedName>
</protein>
<dbReference type="OrthoDB" id="9796143at2"/>
<dbReference type="CDD" id="cd09895">
    <property type="entry name" value="NGN_SP_UpxY"/>
    <property type="match status" value="1"/>
</dbReference>
<sequence length="200" mass="22755">MINESKQNECWYAVYVCSRYEKKVHQYLLEKGLSSFLPLIETVRQWSDRKKRVEEPLIRGYVFVRIDYHKEHVHVLETDGVVKFIGIGKTPSVISERDIDWLKRLAHEPDSIGETVISIPVGKKVRVLAGPFKDMEGVVRKEGREERLVVYFDSIMQGVEITIAPELLAPIEKGASAQSLDASKTGGHEVESAIRHMAHS</sequence>
<dbReference type="PANTHER" id="PTHR30265:SF4">
    <property type="entry name" value="KOW MOTIF FAMILY PROTEIN, EXPRESSED"/>
    <property type="match status" value="1"/>
</dbReference>
<dbReference type="NCBIfam" id="NF033644">
    <property type="entry name" value="antiterm_UpxY"/>
    <property type="match status" value="1"/>
</dbReference>
<dbReference type="SMART" id="SM00738">
    <property type="entry name" value="NGN"/>
    <property type="match status" value="1"/>
</dbReference>
<comment type="caution">
    <text evidence="6">The sequence shown here is derived from an EMBL/GenBank/DDBJ whole genome shotgun (WGS) entry which is preliminary data.</text>
</comment>
<proteinExistence type="predicted"/>
<evidence type="ECO:0000256" key="3">
    <source>
        <dbReference type="ARBA" id="ARBA00023163"/>
    </source>
</evidence>
<reference evidence="6 7" key="1">
    <citation type="submission" date="2019-05" db="EMBL/GenBank/DDBJ databases">
        <title>Draft Whole-Genome sequence of the green sulfur bacterium Chlorobaculum thiosulfatiphilum DSM 249.</title>
        <authorList>
            <person name="Meyer T.E."/>
            <person name="Kyndt J.A."/>
        </authorList>
    </citation>
    <scope>NUCLEOTIDE SEQUENCE [LARGE SCALE GENOMIC DNA]</scope>
    <source>
        <strain evidence="6 7">DSM 249</strain>
    </source>
</reference>
<dbReference type="AlphaFoldDB" id="A0A5C4S7B4"/>
<dbReference type="GO" id="GO:0031564">
    <property type="term" value="P:transcription antitermination"/>
    <property type="evidence" value="ECO:0007669"/>
    <property type="project" value="UniProtKB-KW"/>
</dbReference>
<keyword evidence="2" id="KW-0805">Transcription regulation</keyword>
<dbReference type="InterPro" id="IPR006645">
    <property type="entry name" value="NGN-like_dom"/>
</dbReference>
<dbReference type="InterPro" id="IPR008991">
    <property type="entry name" value="Translation_prot_SH3-like_sf"/>
</dbReference>
<dbReference type="InterPro" id="IPR036735">
    <property type="entry name" value="NGN_dom_sf"/>
</dbReference>
<evidence type="ECO:0000259" key="5">
    <source>
        <dbReference type="SMART" id="SM00738"/>
    </source>
</evidence>
<accession>A0A5C4S7B4</accession>